<dbReference type="Proteomes" id="UP001371305">
    <property type="component" value="Unassembled WGS sequence"/>
</dbReference>
<protein>
    <submittedName>
        <fullName evidence="1">Uncharacterized protein</fullName>
    </submittedName>
</protein>
<organism evidence="1 2">
    <name type="scientific">Luteolibacter soli</name>
    <dbReference type="NCBI Taxonomy" id="3135280"/>
    <lineage>
        <taxon>Bacteria</taxon>
        <taxon>Pseudomonadati</taxon>
        <taxon>Verrucomicrobiota</taxon>
        <taxon>Verrucomicrobiia</taxon>
        <taxon>Verrucomicrobiales</taxon>
        <taxon>Verrucomicrobiaceae</taxon>
        <taxon>Luteolibacter</taxon>
    </lineage>
</organism>
<keyword evidence="2" id="KW-1185">Reference proteome</keyword>
<comment type="caution">
    <text evidence="1">The sequence shown here is derived from an EMBL/GenBank/DDBJ whole genome shotgun (WGS) entry which is preliminary data.</text>
</comment>
<proteinExistence type="predicted"/>
<dbReference type="EMBL" id="JBBUKT010000003">
    <property type="protein sequence ID" value="MEK7951074.1"/>
    <property type="molecule type" value="Genomic_DNA"/>
</dbReference>
<sequence length="54" mass="6289">MIQAGLTLREFHEYEYTNGWKPFTEMKSLPGRRWAMPDGKPSMPLMYGLVAQRA</sequence>
<name>A0ABU9ATI8_9BACT</name>
<gene>
    <name evidence="1" type="ORF">WKV53_11225</name>
</gene>
<evidence type="ECO:0000313" key="1">
    <source>
        <dbReference type="EMBL" id="MEK7951074.1"/>
    </source>
</evidence>
<reference evidence="1 2" key="1">
    <citation type="submission" date="2024-04" db="EMBL/GenBank/DDBJ databases">
        <title>Luteolibacter sp. isolated from soil.</title>
        <authorList>
            <person name="An J."/>
        </authorList>
    </citation>
    <scope>NUCLEOTIDE SEQUENCE [LARGE SCALE GENOMIC DNA]</scope>
    <source>
        <strain evidence="1 2">Y139</strain>
    </source>
</reference>
<evidence type="ECO:0000313" key="2">
    <source>
        <dbReference type="Proteomes" id="UP001371305"/>
    </source>
</evidence>
<accession>A0ABU9ATI8</accession>